<dbReference type="InterPro" id="IPR001806">
    <property type="entry name" value="Small_GTPase"/>
</dbReference>
<keyword evidence="1" id="KW-0547">Nucleotide-binding</keyword>
<dbReference type="PROSITE" id="PS51421">
    <property type="entry name" value="RAS"/>
    <property type="match status" value="1"/>
</dbReference>
<evidence type="ECO:0000313" key="4">
    <source>
        <dbReference type="Proteomes" id="UP000789831"/>
    </source>
</evidence>
<comment type="caution">
    <text evidence="3">The sequence shown here is derived from an EMBL/GenBank/DDBJ whole genome shotgun (WGS) entry which is preliminary data.</text>
</comment>
<dbReference type="InterPro" id="IPR027417">
    <property type="entry name" value="P-loop_NTPase"/>
</dbReference>
<dbReference type="EMBL" id="CAJVPL010005177">
    <property type="protein sequence ID" value="CAG8655272.1"/>
    <property type="molecule type" value="Genomic_DNA"/>
</dbReference>
<dbReference type="AlphaFoldDB" id="A0A9N9DWF0"/>
<evidence type="ECO:0000313" key="3">
    <source>
        <dbReference type="EMBL" id="CAG8655272.1"/>
    </source>
</evidence>
<accession>A0A9N9DWF0</accession>
<dbReference type="SMART" id="SM00173">
    <property type="entry name" value="RAS"/>
    <property type="match status" value="1"/>
</dbReference>
<evidence type="ECO:0000256" key="2">
    <source>
        <dbReference type="ARBA" id="ARBA00023134"/>
    </source>
</evidence>
<organism evidence="3 4">
    <name type="scientific">Ambispora gerdemannii</name>
    <dbReference type="NCBI Taxonomy" id="144530"/>
    <lineage>
        <taxon>Eukaryota</taxon>
        <taxon>Fungi</taxon>
        <taxon>Fungi incertae sedis</taxon>
        <taxon>Mucoromycota</taxon>
        <taxon>Glomeromycotina</taxon>
        <taxon>Glomeromycetes</taxon>
        <taxon>Archaeosporales</taxon>
        <taxon>Ambisporaceae</taxon>
        <taxon>Ambispora</taxon>
    </lineage>
</organism>
<dbReference type="GO" id="GO:0016020">
    <property type="term" value="C:membrane"/>
    <property type="evidence" value="ECO:0007669"/>
    <property type="project" value="InterPro"/>
</dbReference>
<dbReference type="Gene3D" id="3.40.50.300">
    <property type="entry name" value="P-loop containing nucleotide triphosphate hydrolases"/>
    <property type="match status" value="1"/>
</dbReference>
<dbReference type="OrthoDB" id="5976022at2759"/>
<dbReference type="Proteomes" id="UP000789831">
    <property type="component" value="Unassembled WGS sequence"/>
</dbReference>
<dbReference type="PANTHER" id="PTHR24070">
    <property type="entry name" value="RAS, DI-RAS, AND RHEB FAMILY MEMBERS OF SMALL GTPASE SUPERFAMILY"/>
    <property type="match status" value="1"/>
</dbReference>
<keyword evidence="4" id="KW-1185">Reference proteome</keyword>
<dbReference type="Pfam" id="PF00071">
    <property type="entry name" value="Ras"/>
    <property type="match status" value="1"/>
</dbReference>
<proteinExistence type="predicted"/>
<dbReference type="PROSITE" id="PS51419">
    <property type="entry name" value="RAB"/>
    <property type="match status" value="1"/>
</dbReference>
<dbReference type="GO" id="GO:0007165">
    <property type="term" value="P:signal transduction"/>
    <property type="evidence" value="ECO:0007669"/>
    <property type="project" value="InterPro"/>
</dbReference>
<name>A0A9N9DWF0_9GLOM</name>
<dbReference type="GO" id="GO:0003924">
    <property type="term" value="F:GTPase activity"/>
    <property type="evidence" value="ECO:0007669"/>
    <property type="project" value="InterPro"/>
</dbReference>
<feature type="non-terminal residue" evidence="3">
    <location>
        <position position="1"/>
    </location>
</feature>
<gene>
    <name evidence="3" type="ORF">AGERDE_LOCUS11571</name>
</gene>
<dbReference type="InterPro" id="IPR020849">
    <property type="entry name" value="Small_GTPase_Ras-type"/>
</dbReference>
<reference evidence="3" key="1">
    <citation type="submission" date="2021-06" db="EMBL/GenBank/DDBJ databases">
        <authorList>
            <person name="Kallberg Y."/>
            <person name="Tangrot J."/>
            <person name="Rosling A."/>
        </authorList>
    </citation>
    <scope>NUCLEOTIDE SEQUENCE</scope>
    <source>
        <strain evidence="3">MT106</strain>
    </source>
</reference>
<protein>
    <submittedName>
        <fullName evidence="3">8490_t:CDS:1</fullName>
    </submittedName>
</protein>
<sequence>AHVLGQYEYTELCDQYIRDCASFLLEYSISSQSTFERMQRFWDQIARAKDSNLAPIMLVGNKCDKITEWEVSRRKHM</sequence>
<dbReference type="GO" id="GO:0005525">
    <property type="term" value="F:GTP binding"/>
    <property type="evidence" value="ECO:0007669"/>
    <property type="project" value="UniProtKB-KW"/>
</dbReference>
<keyword evidence="2" id="KW-0342">GTP-binding</keyword>
<dbReference type="SUPFAM" id="SSF52540">
    <property type="entry name" value="P-loop containing nucleoside triphosphate hydrolases"/>
    <property type="match status" value="1"/>
</dbReference>
<evidence type="ECO:0000256" key="1">
    <source>
        <dbReference type="ARBA" id="ARBA00022741"/>
    </source>
</evidence>